<proteinExistence type="predicted"/>
<keyword evidence="1" id="KW-0812">Transmembrane</keyword>
<evidence type="ECO:0000256" key="2">
    <source>
        <dbReference type="SAM" id="SignalP"/>
    </source>
</evidence>
<keyword evidence="2" id="KW-0732">Signal</keyword>
<keyword evidence="1" id="KW-0472">Membrane</keyword>
<keyword evidence="1" id="KW-1133">Transmembrane helix</keyword>
<dbReference type="Proteomes" id="UP001156694">
    <property type="component" value="Unassembled WGS sequence"/>
</dbReference>
<accession>A0ABQ5VWM5</accession>
<feature type="transmembrane region" description="Helical" evidence="1">
    <location>
        <begin position="44"/>
        <end position="61"/>
    </location>
</feature>
<sequence>MKKLMLSVAAFATASTAAFSGTLTEPMVEEMVEDVETGGSSSSGILVPLLIVAAVAALIASSDDDDDDNSLTKRITR</sequence>
<gene>
    <name evidence="3" type="ORF">GCM10007939_17390</name>
</gene>
<organism evidence="3 4">
    <name type="scientific">Amylibacter marinus</name>
    <dbReference type="NCBI Taxonomy" id="1475483"/>
    <lineage>
        <taxon>Bacteria</taxon>
        <taxon>Pseudomonadati</taxon>
        <taxon>Pseudomonadota</taxon>
        <taxon>Alphaproteobacteria</taxon>
        <taxon>Rhodobacterales</taxon>
        <taxon>Paracoccaceae</taxon>
        <taxon>Amylibacter</taxon>
    </lineage>
</organism>
<evidence type="ECO:0000313" key="3">
    <source>
        <dbReference type="EMBL" id="GLQ35456.1"/>
    </source>
</evidence>
<keyword evidence="4" id="KW-1185">Reference proteome</keyword>
<evidence type="ECO:0000256" key="1">
    <source>
        <dbReference type="SAM" id="Phobius"/>
    </source>
</evidence>
<evidence type="ECO:0000313" key="4">
    <source>
        <dbReference type="Proteomes" id="UP001156694"/>
    </source>
</evidence>
<evidence type="ECO:0008006" key="5">
    <source>
        <dbReference type="Google" id="ProtNLM"/>
    </source>
</evidence>
<comment type="caution">
    <text evidence="3">The sequence shown here is derived from an EMBL/GenBank/DDBJ whole genome shotgun (WGS) entry which is preliminary data.</text>
</comment>
<dbReference type="RefSeq" id="WP_284377918.1">
    <property type="nucleotide sequence ID" value="NZ_BSNN01000004.1"/>
</dbReference>
<feature type="signal peptide" evidence="2">
    <location>
        <begin position="1"/>
        <end position="20"/>
    </location>
</feature>
<feature type="chain" id="PRO_5045752852" description="Ferrochelatase" evidence="2">
    <location>
        <begin position="21"/>
        <end position="77"/>
    </location>
</feature>
<protein>
    <recommendedName>
        <fullName evidence="5">Ferrochelatase</fullName>
    </recommendedName>
</protein>
<reference evidence="4" key="1">
    <citation type="journal article" date="2019" name="Int. J. Syst. Evol. Microbiol.">
        <title>The Global Catalogue of Microorganisms (GCM) 10K type strain sequencing project: providing services to taxonomists for standard genome sequencing and annotation.</title>
        <authorList>
            <consortium name="The Broad Institute Genomics Platform"/>
            <consortium name="The Broad Institute Genome Sequencing Center for Infectious Disease"/>
            <person name="Wu L."/>
            <person name="Ma J."/>
        </authorList>
    </citation>
    <scope>NUCLEOTIDE SEQUENCE [LARGE SCALE GENOMIC DNA]</scope>
    <source>
        <strain evidence="4">NBRC 110140</strain>
    </source>
</reference>
<dbReference type="EMBL" id="BSNN01000004">
    <property type="protein sequence ID" value="GLQ35456.1"/>
    <property type="molecule type" value="Genomic_DNA"/>
</dbReference>
<name>A0ABQ5VWM5_9RHOB</name>